<accession>A0ABT7EP14</accession>
<evidence type="ECO:0000313" key="2">
    <source>
        <dbReference type="Proteomes" id="UP001231915"/>
    </source>
</evidence>
<evidence type="ECO:0008006" key="3">
    <source>
        <dbReference type="Google" id="ProtNLM"/>
    </source>
</evidence>
<name>A0ABT7EP14_9GAMM</name>
<proteinExistence type="predicted"/>
<keyword evidence="2" id="KW-1185">Reference proteome</keyword>
<dbReference type="RefSeq" id="WP_211008514.1">
    <property type="nucleotide sequence ID" value="NZ_JASJUT010000008.1"/>
</dbReference>
<protein>
    <recommendedName>
        <fullName evidence="3">Lantibiotic</fullName>
    </recommendedName>
</protein>
<organism evidence="1 2">
    <name type="scientific">Pseudoalteromonas obscura</name>
    <dbReference type="NCBI Taxonomy" id="3048491"/>
    <lineage>
        <taxon>Bacteria</taxon>
        <taxon>Pseudomonadati</taxon>
        <taxon>Pseudomonadota</taxon>
        <taxon>Gammaproteobacteria</taxon>
        <taxon>Alteromonadales</taxon>
        <taxon>Pseudoalteromonadaceae</taxon>
        <taxon>Pseudoalteromonas</taxon>
    </lineage>
</organism>
<comment type="caution">
    <text evidence="1">The sequence shown here is derived from an EMBL/GenBank/DDBJ whole genome shotgun (WGS) entry which is preliminary data.</text>
</comment>
<dbReference type="Proteomes" id="UP001231915">
    <property type="component" value="Unassembled WGS sequence"/>
</dbReference>
<dbReference type="EMBL" id="JASJUT010000008">
    <property type="protein sequence ID" value="MDK2596787.1"/>
    <property type="molecule type" value="Genomic_DNA"/>
</dbReference>
<gene>
    <name evidence="1" type="ORF">QNM18_17185</name>
</gene>
<evidence type="ECO:0000313" key="1">
    <source>
        <dbReference type="EMBL" id="MDK2596787.1"/>
    </source>
</evidence>
<reference evidence="1 2" key="1">
    <citation type="submission" date="2023-05" db="EMBL/GenBank/DDBJ databases">
        <title>Pseudoalteromonas ardens sp. nov., Pseudoalteromonas obscura sp. nov., and Pseudoalteromonas umbrosa sp. nov., isolated from the coral Montipora capitata.</title>
        <authorList>
            <person name="Thomas E.M."/>
            <person name="Smith E.M."/>
            <person name="Papke E."/>
            <person name="Shlafstein M.D."/>
            <person name="Oline D.K."/>
            <person name="Videau P."/>
            <person name="Saw J.H."/>
            <person name="Strangman W.K."/>
            <person name="Ushijima B."/>
        </authorList>
    </citation>
    <scope>NUCLEOTIDE SEQUENCE [LARGE SCALE GENOMIC DNA]</scope>
    <source>
        <strain evidence="1 2">P94</strain>
    </source>
</reference>
<sequence length="62" mass="6617">MKLAISKKKIKLLSIDKSTLENSVTAQVAGGYTNGSGCSGLLFCGTSRCPSQHIECETMIYC</sequence>